<dbReference type="SUPFAM" id="SSF58104">
    <property type="entry name" value="Methyl-accepting chemotaxis protein (MCP) signaling domain"/>
    <property type="match status" value="1"/>
</dbReference>
<dbReference type="STRING" id="582667.SAMN05192568_100416"/>
<dbReference type="GO" id="GO:0007165">
    <property type="term" value="P:signal transduction"/>
    <property type="evidence" value="ECO:0007669"/>
    <property type="project" value="UniProtKB-KW"/>
</dbReference>
<dbReference type="PANTHER" id="PTHR32089:SF112">
    <property type="entry name" value="LYSOZYME-LIKE PROTEIN-RELATED"/>
    <property type="match status" value="1"/>
</dbReference>
<dbReference type="RefSeq" id="WP_208611988.1">
    <property type="nucleotide sequence ID" value="NZ_FOTK01000004.1"/>
</dbReference>
<gene>
    <name evidence="4" type="ORF">SAMN05192568_100416</name>
</gene>
<dbReference type="EMBL" id="FOTK01000004">
    <property type="protein sequence ID" value="SFL36904.1"/>
    <property type="molecule type" value="Genomic_DNA"/>
</dbReference>
<evidence type="ECO:0000256" key="2">
    <source>
        <dbReference type="PROSITE-ProRule" id="PRU00284"/>
    </source>
</evidence>
<dbReference type="GO" id="GO:0016020">
    <property type="term" value="C:membrane"/>
    <property type="evidence" value="ECO:0007669"/>
    <property type="project" value="InterPro"/>
</dbReference>
<feature type="domain" description="Methyl-accepting transducer" evidence="3">
    <location>
        <begin position="91"/>
        <end position="214"/>
    </location>
</feature>
<accession>A0A1I4H3R6</accession>
<evidence type="ECO:0000313" key="4">
    <source>
        <dbReference type="EMBL" id="SFL36904.1"/>
    </source>
</evidence>
<evidence type="ECO:0000256" key="1">
    <source>
        <dbReference type="ARBA" id="ARBA00023224"/>
    </source>
</evidence>
<evidence type="ECO:0000259" key="3">
    <source>
        <dbReference type="PROSITE" id="PS50111"/>
    </source>
</evidence>
<sequence length="214" mass="22314">MAQTPDSATAALAHDWARLSEVGVAVRRSLDDALEELVRAAIENPTESYAASCARIDRAFDDRMAPYRSLSWAMDQAATLQHALKEGLRHLSYRSGKGSMRAGAADMGFPVVATEVKALADQTAAATDQIRGQVVTTHGATREAVDAIGSVQGTIRGLDDVLAPIAAAVDEQSAVTRAMSDSLHPAHGVTTIAGGIEAIAPASEQVDAATLQVP</sequence>
<dbReference type="PANTHER" id="PTHR32089">
    <property type="entry name" value="METHYL-ACCEPTING CHEMOTAXIS PROTEIN MCPB"/>
    <property type="match status" value="1"/>
</dbReference>
<evidence type="ECO:0000313" key="5">
    <source>
        <dbReference type="Proteomes" id="UP000199048"/>
    </source>
</evidence>
<organism evidence="4 5">
    <name type="scientific">Methylobacterium pseudosasicola</name>
    <dbReference type="NCBI Taxonomy" id="582667"/>
    <lineage>
        <taxon>Bacteria</taxon>
        <taxon>Pseudomonadati</taxon>
        <taxon>Pseudomonadota</taxon>
        <taxon>Alphaproteobacteria</taxon>
        <taxon>Hyphomicrobiales</taxon>
        <taxon>Methylobacteriaceae</taxon>
        <taxon>Methylobacterium</taxon>
    </lineage>
</organism>
<dbReference type="Gene3D" id="1.10.287.950">
    <property type="entry name" value="Methyl-accepting chemotaxis protein"/>
    <property type="match status" value="1"/>
</dbReference>
<protein>
    <submittedName>
        <fullName evidence="4">Methyl-accepting chemotaxis protein</fullName>
    </submittedName>
</protein>
<dbReference type="Proteomes" id="UP000199048">
    <property type="component" value="Unassembled WGS sequence"/>
</dbReference>
<keyword evidence="5" id="KW-1185">Reference proteome</keyword>
<proteinExistence type="predicted"/>
<dbReference type="InterPro" id="IPR004089">
    <property type="entry name" value="MCPsignal_dom"/>
</dbReference>
<dbReference type="AlphaFoldDB" id="A0A1I4H3R6"/>
<name>A0A1I4H3R6_9HYPH</name>
<reference evidence="5" key="1">
    <citation type="submission" date="2016-10" db="EMBL/GenBank/DDBJ databases">
        <authorList>
            <person name="Varghese N."/>
            <person name="Submissions S."/>
        </authorList>
    </citation>
    <scope>NUCLEOTIDE SEQUENCE [LARGE SCALE GENOMIC DNA]</scope>
    <source>
        <strain evidence="5">BL36</strain>
    </source>
</reference>
<dbReference type="PROSITE" id="PS50111">
    <property type="entry name" value="CHEMOTAXIS_TRANSDUC_2"/>
    <property type="match status" value="1"/>
</dbReference>
<keyword evidence="1 2" id="KW-0807">Transducer</keyword>